<keyword evidence="2" id="KW-1185">Reference proteome</keyword>
<dbReference type="Proteomes" id="UP000198757">
    <property type="component" value="Unassembled WGS sequence"/>
</dbReference>
<proteinExistence type="predicted"/>
<sequence length="65" mass="7133">MNFAAVMVFCVLHVTGASSGFTFLQRDLIGYNVKQQCLNSNTVIPGFQTKYLQEASYNPERVGAG</sequence>
<evidence type="ECO:0000313" key="2">
    <source>
        <dbReference type="Proteomes" id="UP000198757"/>
    </source>
</evidence>
<dbReference type="EMBL" id="FMZO01000005">
    <property type="protein sequence ID" value="SDD04065.1"/>
    <property type="molecule type" value="Genomic_DNA"/>
</dbReference>
<gene>
    <name evidence="1" type="ORF">SAMN04487894_105285</name>
</gene>
<protein>
    <submittedName>
        <fullName evidence="1">Uncharacterized protein</fullName>
    </submittedName>
</protein>
<dbReference type="AlphaFoldDB" id="A0A1G6RJA7"/>
<accession>A0A1G6RJA7</accession>
<reference evidence="2" key="1">
    <citation type="submission" date="2016-10" db="EMBL/GenBank/DDBJ databases">
        <authorList>
            <person name="Varghese N."/>
            <person name="Submissions S."/>
        </authorList>
    </citation>
    <scope>NUCLEOTIDE SEQUENCE [LARGE SCALE GENOMIC DNA]</scope>
    <source>
        <strain evidence="2">DSM 25811 / CCM 8410 / LMG 26954 / E90</strain>
    </source>
</reference>
<organism evidence="1 2">
    <name type="scientific">Niabella drilacis (strain DSM 25811 / CCM 8410 / CCUG 62505 / LMG 26954 / E90)</name>
    <dbReference type="NCBI Taxonomy" id="1285928"/>
    <lineage>
        <taxon>Bacteria</taxon>
        <taxon>Pseudomonadati</taxon>
        <taxon>Bacteroidota</taxon>
        <taxon>Chitinophagia</taxon>
        <taxon>Chitinophagales</taxon>
        <taxon>Chitinophagaceae</taxon>
        <taxon>Niabella</taxon>
    </lineage>
</organism>
<evidence type="ECO:0000313" key="1">
    <source>
        <dbReference type="EMBL" id="SDD04065.1"/>
    </source>
</evidence>
<dbReference type="RefSeq" id="WP_143019747.1">
    <property type="nucleotide sequence ID" value="NZ_FMZO01000005.1"/>
</dbReference>
<name>A0A1G6RJA7_NIADE</name>